<dbReference type="AlphaFoldDB" id="A0A9X2LLQ2"/>
<comment type="similarity">
    <text evidence="1">Belongs to the peptidase S1 family.</text>
</comment>
<dbReference type="InterPro" id="IPR043504">
    <property type="entry name" value="Peptidase_S1_PA_chymotrypsin"/>
</dbReference>
<evidence type="ECO:0000256" key="1">
    <source>
        <dbReference type="ARBA" id="ARBA00007664"/>
    </source>
</evidence>
<dbReference type="PANTHER" id="PTHR24276:SF98">
    <property type="entry name" value="FI18310P1-RELATED"/>
    <property type="match status" value="1"/>
</dbReference>
<dbReference type="Gene3D" id="2.40.10.10">
    <property type="entry name" value="Trypsin-like serine proteases"/>
    <property type="match status" value="1"/>
</dbReference>
<feature type="domain" description="Peptidase S1" evidence="4">
    <location>
        <begin position="31"/>
        <end position="253"/>
    </location>
</feature>
<keyword evidence="3" id="KW-0732">Signal</keyword>
<evidence type="ECO:0000259" key="4">
    <source>
        <dbReference type="PROSITE" id="PS50240"/>
    </source>
</evidence>
<dbReference type="PROSITE" id="PS50240">
    <property type="entry name" value="TRYPSIN_DOM"/>
    <property type="match status" value="1"/>
</dbReference>
<keyword evidence="6" id="KW-1185">Reference proteome</keyword>
<dbReference type="RefSeq" id="WP_168092970.1">
    <property type="nucleotide sequence ID" value="NZ_JAATER010000108.1"/>
</dbReference>
<dbReference type="EMBL" id="JANIID010000030">
    <property type="protein sequence ID" value="MCQ8773448.1"/>
    <property type="molecule type" value="Genomic_DNA"/>
</dbReference>
<dbReference type="SUPFAM" id="SSF50494">
    <property type="entry name" value="Trypsin-like serine proteases"/>
    <property type="match status" value="1"/>
</dbReference>
<dbReference type="SMART" id="SM00020">
    <property type="entry name" value="Tryp_SPc"/>
    <property type="match status" value="1"/>
</dbReference>
<dbReference type="GO" id="GO:0004252">
    <property type="term" value="F:serine-type endopeptidase activity"/>
    <property type="evidence" value="ECO:0007669"/>
    <property type="project" value="InterPro"/>
</dbReference>
<proteinExistence type="inferred from homology"/>
<evidence type="ECO:0000256" key="2">
    <source>
        <dbReference type="ARBA" id="ARBA00023157"/>
    </source>
</evidence>
<organism evidence="5 6">
    <name type="scientific">Streptomyces telluris</name>
    <dbReference type="NCBI Taxonomy" id="2720021"/>
    <lineage>
        <taxon>Bacteria</taxon>
        <taxon>Bacillati</taxon>
        <taxon>Actinomycetota</taxon>
        <taxon>Actinomycetes</taxon>
        <taxon>Kitasatosporales</taxon>
        <taxon>Streptomycetaceae</taxon>
        <taxon>Streptomyces</taxon>
    </lineage>
</organism>
<dbReference type="InterPro" id="IPR001254">
    <property type="entry name" value="Trypsin_dom"/>
</dbReference>
<accession>A0A9X2LLQ2</accession>
<reference evidence="5" key="1">
    <citation type="submission" date="2022-06" db="EMBL/GenBank/DDBJ databases">
        <title>WGS of actinobacteria.</title>
        <authorList>
            <person name="Thawai C."/>
        </authorList>
    </citation>
    <scope>NUCLEOTIDE SEQUENCE</scope>
    <source>
        <strain evidence="5">AA8</strain>
    </source>
</reference>
<evidence type="ECO:0000313" key="6">
    <source>
        <dbReference type="Proteomes" id="UP001142374"/>
    </source>
</evidence>
<dbReference type="GO" id="GO:0006508">
    <property type="term" value="P:proteolysis"/>
    <property type="evidence" value="ECO:0007669"/>
    <property type="project" value="InterPro"/>
</dbReference>
<name>A0A9X2LLQ2_9ACTN</name>
<dbReference type="Pfam" id="PF00089">
    <property type="entry name" value="Trypsin"/>
    <property type="match status" value="1"/>
</dbReference>
<dbReference type="Proteomes" id="UP001142374">
    <property type="component" value="Unassembled WGS sequence"/>
</dbReference>
<comment type="caution">
    <text evidence="5">The sequence shown here is derived from an EMBL/GenBank/DDBJ whole genome shotgun (WGS) entry which is preliminary data.</text>
</comment>
<dbReference type="InterPro" id="IPR001314">
    <property type="entry name" value="Peptidase_S1A"/>
</dbReference>
<evidence type="ECO:0000256" key="3">
    <source>
        <dbReference type="SAM" id="SignalP"/>
    </source>
</evidence>
<dbReference type="PRINTS" id="PR00722">
    <property type="entry name" value="CHYMOTRYPSIN"/>
</dbReference>
<feature type="chain" id="PRO_5040797740" evidence="3">
    <location>
        <begin position="32"/>
        <end position="533"/>
    </location>
</feature>
<dbReference type="InterPro" id="IPR009003">
    <property type="entry name" value="Peptidase_S1_PA"/>
</dbReference>
<sequence length="533" mass="57121">MTAIRPRAAWMTGLLASAVAASLLTSAPAHAIAGDETADGAYAFTAKLDIDGRRYCSAALVEQEWLISAASCFTDDLAKDRYVPEGAPRLKTTATIGRTDITGKGGSVVDVVELVPHKDRDLVMARLARPVTDVKPVRFSPDRLMAGETVRVTGYGRTKDEWVPDRLHDAEFKIDSLANGTMSLSPKSSGTAVCAGDTGGPAFKDVGGFYELVGIHSTSGQAGCFGSEESETRRTATEVRVDDIKGWVRAVTARTVLSRHNWKDAVHTASGNFTRDYRRGNGPRKDLFVVWADGSASVFQGADPADDSHPFSAEYSVAPKGSYWKNAEAVTGTRVTDATSSGTSSDGLTVRWNTGKLSTFTHLDEYGLFEEKTLVYRDSWKNARSIAAGRHSSNGLRDDLAVLWADGSWSTYTDTGVNGVSKETQMTGATEAMIDAQLASGPFTGKDTDDLIVRWKNGMTDLLPGFRANGDFEGDDVSLRTDGSAWKYAQILTAGSFGGGGGEDLLIRWADGNLSYYADVDASGTHKEIQLVG</sequence>
<keyword evidence="2" id="KW-1015">Disulfide bond</keyword>
<gene>
    <name evidence="5" type="ORF">NQU55_27365</name>
</gene>
<evidence type="ECO:0000313" key="5">
    <source>
        <dbReference type="EMBL" id="MCQ8773448.1"/>
    </source>
</evidence>
<protein>
    <submittedName>
        <fullName evidence="5">S1 family peptidase</fullName>
    </submittedName>
</protein>
<dbReference type="InterPro" id="IPR050430">
    <property type="entry name" value="Peptidase_S1"/>
</dbReference>
<feature type="signal peptide" evidence="3">
    <location>
        <begin position="1"/>
        <end position="31"/>
    </location>
</feature>
<dbReference type="PANTHER" id="PTHR24276">
    <property type="entry name" value="POLYSERASE-RELATED"/>
    <property type="match status" value="1"/>
</dbReference>